<dbReference type="Gene3D" id="1.10.3680.10">
    <property type="entry name" value="TerB-like"/>
    <property type="match status" value="1"/>
</dbReference>
<dbReference type="STRING" id="93684.SAMN05421853_104207"/>
<gene>
    <name evidence="2" type="ORF">SAMN05421853_104207</name>
</gene>
<dbReference type="AlphaFoldDB" id="A0A1I5XXQ9"/>
<dbReference type="Proteomes" id="UP000243106">
    <property type="component" value="Unassembled WGS sequence"/>
</dbReference>
<dbReference type="CDD" id="cd07313">
    <property type="entry name" value="terB_like_2"/>
    <property type="match status" value="1"/>
</dbReference>
<keyword evidence="3" id="KW-1185">Reference proteome</keyword>
<reference evidence="3" key="1">
    <citation type="submission" date="2016-10" db="EMBL/GenBank/DDBJ databases">
        <authorList>
            <person name="Varghese N."/>
            <person name="Submissions S."/>
        </authorList>
    </citation>
    <scope>NUCLEOTIDE SEQUENCE [LARGE SCALE GENOMIC DNA]</scope>
    <source>
        <strain evidence="3">JCM 10271</strain>
    </source>
</reference>
<dbReference type="InterPro" id="IPR029024">
    <property type="entry name" value="TerB-like"/>
</dbReference>
<dbReference type="Pfam" id="PF05099">
    <property type="entry name" value="TerB"/>
    <property type="match status" value="1"/>
</dbReference>
<evidence type="ECO:0000313" key="2">
    <source>
        <dbReference type="EMBL" id="SFQ36738.1"/>
    </source>
</evidence>
<organism evidence="2 3">
    <name type="scientific">Roseivivax halotolerans</name>
    <dbReference type="NCBI Taxonomy" id="93684"/>
    <lineage>
        <taxon>Bacteria</taxon>
        <taxon>Pseudomonadati</taxon>
        <taxon>Pseudomonadota</taxon>
        <taxon>Alphaproteobacteria</taxon>
        <taxon>Rhodobacterales</taxon>
        <taxon>Roseobacteraceae</taxon>
        <taxon>Roseivivax</taxon>
    </lineage>
</organism>
<dbReference type="SUPFAM" id="SSF158682">
    <property type="entry name" value="TerB-like"/>
    <property type="match status" value="1"/>
</dbReference>
<dbReference type="RefSeq" id="WP_093010374.1">
    <property type="nucleotide sequence ID" value="NZ_FOXV01000004.1"/>
</dbReference>
<evidence type="ECO:0000313" key="3">
    <source>
        <dbReference type="Proteomes" id="UP000243106"/>
    </source>
</evidence>
<feature type="domain" description="Co-chaperone DjlA N-terminal" evidence="1">
    <location>
        <begin position="23"/>
        <end position="140"/>
    </location>
</feature>
<name>A0A1I5XXQ9_9RHOB</name>
<proteinExistence type="predicted"/>
<dbReference type="InterPro" id="IPR007791">
    <property type="entry name" value="DjlA_N"/>
</dbReference>
<dbReference type="EMBL" id="FOXV01000004">
    <property type="protein sequence ID" value="SFQ36738.1"/>
    <property type="molecule type" value="Genomic_DNA"/>
</dbReference>
<accession>A0A1I5XXQ9</accession>
<sequence length="148" mass="16293">MFNDFLSRLIQPEPKPLADEDARLALTALLVRVARADGHFDPDERARIDRIVETRYGLGAEDAVALRKDAEALEAEAPDTVRFTRAIKDAVPYDHRFAVVEALWSVVLADGSRDPEEDSLLRLVSSLLGLTDQESARARHSAQGQSGA</sequence>
<protein>
    <submittedName>
        <fullName evidence="2">Uncharacterized conserved protein, tellurite resistance protein B (TerB) family</fullName>
    </submittedName>
</protein>
<evidence type="ECO:0000259" key="1">
    <source>
        <dbReference type="Pfam" id="PF05099"/>
    </source>
</evidence>